<comment type="caution">
    <text evidence="14">The sequence shown here is derived from an EMBL/GenBank/DDBJ whole genome shotgun (WGS) entry which is preliminary data.</text>
</comment>
<comment type="similarity">
    <text evidence="2">Belongs to the HPPK family.</text>
</comment>
<organism evidence="14 15">
    <name type="scientific">Prevotella aurantiaca</name>
    <dbReference type="NCBI Taxonomy" id="596085"/>
    <lineage>
        <taxon>Bacteria</taxon>
        <taxon>Pseudomonadati</taxon>
        <taxon>Bacteroidota</taxon>
        <taxon>Bacteroidia</taxon>
        <taxon>Bacteroidales</taxon>
        <taxon>Prevotellaceae</taxon>
        <taxon>Prevotella</taxon>
    </lineage>
</organism>
<dbReference type="EMBL" id="JABZSJ010000021">
    <property type="protein sequence ID" value="MBF1384242.1"/>
    <property type="molecule type" value="Genomic_DNA"/>
</dbReference>
<comment type="pathway">
    <text evidence="1">Cofactor biosynthesis; tetrahydrofolate biosynthesis; 2-amino-4-hydroxy-6-hydroxymethyl-7,8-dihydropteridine diphosphate from 7,8-dihydroneopterin triphosphate: step 4/4.</text>
</comment>
<dbReference type="PANTHER" id="PTHR43071">
    <property type="entry name" value="2-AMINO-4-HYDROXY-6-HYDROXYMETHYLDIHYDROPTERIDINE PYROPHOSPHOKINASE"/>
    <property type="match status" value="1"/>
</dbReference>
<evidence type="ECO:0000256" key="12">
    <source>
        <dbReference type="ARBA" id="ARBA00033413"/>
    </source>
</evidence>
<dbReference type="AlphaFoldDB" id="A0A930HLY7"/>
<feature type="domain" description="7,8-dihydro-6-hydroxymethylpterin-pyrophosphokinase" evidence="13">
    <location>
        <begin position="6"/>
        <end position="136"/>
    </location>
</feature>
<dbReference type="GO" id="GO:0005524">
    <property type="term" value="F:ATP binding"/>
    <property type="evidence" value="ECO:0007669"/>
    <property type="project" value="UniProtKB-KW"/>
</dbReference>
<sequence>MQHTVYLGLGSNLGNRKAILNEAISLIENRVGEVIRKSSFLETEPWGFESPNKFINACVCINTKLAPRQLLEATHAIEKEMGRAHKTVNRKYQDRIIDIDILMIDDFKINEPDFKVPHPLMEEREFVMIPLKEILP</sequence>
<dbReference type="EC" id="2.7.6.3" evidence="3"/>
<proteinExistence type="inferred from homology"/>
<keyword evidence="6" id="KW-0547">Nucleotide-binding</keyword>
<evidence type="ECO:0000256" key="7">
    <source>
        <dbReference type="ARBA" id="ARBA00022777"/>
    </source>
</evidence>
<dbReference type="PANTHER" id="PTHR43071:SF1">
    <property type="entry name" value="2-AMINO-4-HYDROXY-6-HYDROXYMETHYLDIHYDROPTERIDINE PYROPHOSPHOKINASE"/>
    <property type="match status" value="1"/>
</dbReference>
<protein>
    <recommendedName>
        <fullName evidence="4">2-amino-4-hydroxy-6-hydroxymethyldihydropteridine pyrophosphokinase</fullName>
        <ecNumber evidence="3">2.7.6.3</ecNumber>
    </recommendedName>
    <alternativeName>
        <fullName evidence="11">6-hydroxymethyl-7,8-dihydropterin pyrophosphokinase</fullName>
    </alternativeName>
    <alternativeName>
        <fullName evidence="12">7,8-dihydro-6-hydroxymethylpterin-pyrophosphokinase</fullName>
    </alternativeName>
</protein>
<accession>A0A930HLY7</accession>
<dbReference type="CDD" id="cd00483">
    <property type="entry name" value="HPPK"/>
    <property type="match status" value="1"/>
</dbReference>
<evidence type="ECO:0000256" key="5">
    <source>
        <dbReference type="ARBA" id="ARBA00022679"/>
    </source>
</evidence>
<evidence type="ECO:0000256" key="1">
    <source>
        <dbReference type="ARBA" id="ARBA00005051"/>
    </source>
</evidence>
<dbReference type="Pfam" id="PF01288">
    <property type="entry name" value="HPPK"/>
    <property type="match status" value="1"/>
</dbReference>
<reference evidence="14" key="1">
    <citation type="submission" date="2020-04" db="EMBL/GenBank/DDBJ databases">
        <title>Deep metagenomics examines the oral microbiome during advanced dental caries in children, revealing novel taxa and co-occurrences with host molecules.</title>
        <authorList>
            <person name="Baker J.L."/>
            <person name="Morton J.T."/>
            <person name="Dinis M."/>
            <person name="Alvarez R."/>
            <person name="Tran N.C."/>
            <person name="Knight R."/>
            <person name="Edlund A."/>
        </authorList>
    </citation>
    <scope>NUCLEOTIDE SEQUENCE</scope>
    <source>
        <strain evidence="14">JCVI_44_bin.5</strain>
    </source>
</reference>
<keyword evidence="8" id="KW-0067">ATP-binding</keyword>
<evidence type="ECO:0000256" key="2">
    <source>
        <dbReference type="ARBA" id="ARBA00005810"/>
    </source>
</evidence>
<evidence type="ECO:0000256" key="4">
    <source>
        <dbReference type="ARBA" id="ARBA00016218"/>
    </source>
</evidence>
<keyword evidence="9" id="KW-0289">Folate biosynthesis</keyword>
<evidence type="ECO:0000256" key="9">
    <source>
        <dbReference type="ARBA" id="ARBA00022909"/>
    </source>
</evidence>
<dbReference type="GO" id="GO:0003848">
    <property type="term" value="F:2-amino-4-hydroxy-6-hydroxymethyldihydropteridine diphosphokinase activity"/>
    <property type="evidence" value="ECO:0007669"/>
    <property type="project" value="UniProtKB-EC"/>
</dbReference>
<keyword evidence="7" id="KW-0418">Kinase</keyword>
<evidence type="ECO:0000256" key="8">
    <source>
        <dbReference type="ARBA" id="ARBA00022840"/>
    </source>
</evidence>
<dbReference type="GO" id="GO:0046656">
    <property type="term" value="P:folic acid biosynthetic process"/>
    <property type="evidence" value="ECO:0007669"/>
    <property type="project" value="UniProtKB-KW"/>
</dbReference>
<keyword evidence="5 14" id="KW-0808">Transferase</keyword>
<evidence type="ECO:0000256" key="10">
    <source>
        <dbReference type="ARBA" id="ARBA00029409"/>
    </source>
</evidence>
<evidence type="ECO:0000313" key="14">
    <source>
        <dbReference type="EMBL" id="MBF1384242.1"/>
    </source>
</evidence>
<dbReference type="SUPFAM" id="SSF55083">
    <property type="entry name" value="6-hydroxymethyl-7,8-dihydropterin pyrophosphokinase, HPPK"/>
    <property type="match status" value="1"/>
</dbReference>
<evidence type="ECO:0000256" key="11">
    <source>
        <dbReference type="ARBA" id="ARBA00029766"/>
    </source>
</evidence>
<evidence type="ECO:0000256" key="3">
    <source>
        <dbReference type="ARBA" id="ARBA00013253"/>
    </source>
</evidence>
<dbReference type="InterPro" id="IPR000550">
    <property type="entry name" value="Hppk"/>
</dbReference>
<dbReference type="NCBIfam" id="TIGR01498">
    <property type="entry name" value="folK"/>
    <property type="match status" value="1"/>
</dbReference>
<dbReference type="InterPro" id="IPR035907">
    <property type="entry name" value="Hppk_sf"/>
</dbReference>
<dbReference type="Gene3D" id="3.30.70.560">
    <property type="entry name" value="7,8-Dihydro-6-hydroxymethylpterin-pyrophosphokinase HPPK"/>
    <property type="match status" value="1"/>
</dbReference>
<dbReference type="GO" id="GO:0016301">
    <property type="term" value="F:kinase activity"/>
    <property type="evidence" value="ECO:0007669"/>
    <property type="project" value="UniProtKB-KW"/>
</dbReference>
<comment type="function">
    <text evidence="10">Catalyzes the transfer of pyrophosphate from adenosine triphosphate (ATP) to 6-hydroxymethyl-7,8-dihydropterin, an enzymatic step in folate biosynthesis pathway.</text>
</comment>
<evidence type="ECO:0000313" key="15">
    <source>
        <dbReference type="Proteomes" id="UP000771736"/>
    </source>
</evidence>
<gene>
    <name evidence="14" type="primary">folK</name>
    <name evidence="14" type="ORF">HXN26_05230</name>
</gene>
<dbReference type="Proteomes" id="UP000771736">
    <property type="component" value="Unassembled WGS sequence"/>
</dbReference>
<evidence type="ECO:0000259" key="13">
    <source>
        <dbReference type="Pfam" id="PF01288"/>
    </source>
</evidence>
<name>A0A930HLY7_9BACT</name>
<dbReference type="RefSeq" id="WP_025000997.1">
    <property type="nucleotide sequence ID" value="NZ_CAJPLR010000029.1"/>
</dbReference>
<evidence type="ECO:0000256" key="6">
    <source>
        <dbReference type="ARBA" id="ARBA00022741"/>
    </source>
</evidence>